<protein>
    <submittedName>
        <fullName evidence="1">Uncharacterized protein</fullName>
    </submittedName>
</protein>
<organism evidence="1 2">
    <name type="scientific">Auriscalpium vulgare</name>
    <dbReference type="NCBI Taxonomy" id="40419"/>
    <lineage>
        <taxon>Eukaryota</taxon>
        <taxon>Fungi</taxon>
        <taxon>Dikarya</taxon>
        <taxon>Basidiomycota</taxon>
        <taxon>Agaricomycotina</taxon>
        <taxon>Agaricomycetes</taxon>
        <taxon>Russulales</taxon>
        <taxon>Auriscalpiaceae</taxon>
        <taxon>Auriscalpium</taxon>
    </lineage>
</organism>
<name>A0ACB8R1A4_9AGAM</name>
<sequence length="173" mass="18989">MPTSDAAPPFAKHARADVILRSCDNVQFHVTKHTLSIASPVFNDMFTLNAPLNDAAADELCDGLPVVRMSEDSTTLDVLLRWCYPVARPPLTSLDNTRCLLAATHKLDIHAFDDTIQDALQTHLMRDPMGMLGVVIPPRLSEYTRRAVLALPLSTVNSLKIEGLTDSTLITLI</sequence>
<dbReference type="Proteomes" id="UP000814033">
    <property type="component" value="Unassembled WGS sequence"/>
</dbReference>
<proteinExistence type="predicted"/>
<accession>A0ACB8R1A4</accession>
<comment type="caution">
    <text evidence="1">The sequence shown here is derived from an EMBL/GenBank/DDBJ whole genome shotgun (WGS) entry which is preliminary data.</text>
</comment>
<evidence type="ECO:0000313" key="2">
    <source>
        <dbReference type="Proteomes" id="UP000814033"/>
    </source>
</evidence>
<reference evidence="1" key="2">
    <citation type="journal article" date="2022" name="New Phytol.">
        <title>Evolutionary transition to the ectomycorrhizal habit in the genomes of a hyperdiverse lineage of mushroom-forming fungi.</title>
        <authorList>
            <person name="Looney B."/>
            <person name="Miyauchi S."/>
            <person name="Morin E."/>
            <person name="Drula E."/>
            <person name="Courty P.E."/>
            <person name="Kohler A."/>
            <person name="Kuo A."/>
            <person name="LaButti K."/>
            <person name="Pangilinan J."/>
            <person name="Lipzen A."/>
            <person name="Riley R."/>
            <person name="Andreopoulos W."/>
            <person name="He G."/>
            <person name="Johnson J."/>
            <person name="Nolan M."/>
            <person name="Tritt A."/>
            <person name="Barry K.W."/>
            <person name="Grigoriev I.V."/>
            <person name="Nagy L.G."/>
            <person name="Hibbett D."/>
            <person name="Henrissat B."/>
            <person name="Matheny P.B."/>
            <person name="Labbe J."/>
            <person name="Martin F.M."/>
        </authorList>
    </citation>
    <scope>NUCLEOTIDE SEQUENCE</scope>
    <source>
        <strain evidence="1">FP105234-sp</strain>
    </source>
</reference>
<evidence type="ECO:0000313" key="1">
    <source>
        <dbReference type="EMBL" id="KAI0037662.1"/>
    </source>
</evidence>
<reference evidence="1" key="1">
    <citation type="submission" date="2021-02" db="EMBL/GenBank/DDBJ databases">
        <authorList>
            <consortium name="DOE Joint Genome Institute"/>
            <person name="Ahrendt S."/>
            <person name="Looney B.P."/>
            <person name="Miyauchi S."/>
            <person name="Morin E."/>
            <person name="Drula E."/>
            <person name="Courty P.E."/>
            <person name="Chicoki N."/>
            <person name="Fauchery L."/>
            <person name="Kohler A."/>
            <person name="Kuo A."/>
            <person name="Labutti K."/>
            <person name="Pangilinan J."/>
            <person name="Lipzen A."/>
            <person name="Riley R."/>
            <person name="Andreopoulos W."/>
            <person name="He G."/>
            <person name="Johnson J."/>
            <person name="Barry K.W."/>
            <person name="Grigoriev I.V."/>
            <person name="Nagy L."/>
            <person name="Hibbett D."/>
            <person name="Henrissat B."/>
            <person name="Matheny P.B."/>
            <person name="Labbe J."/>
            <person name="Martin F."/>
        </authorList>
    </citation>
    <scope>NUCLEOTIDE SEQUENCE</scope>
    <source>
        <strain evidence="1">FP105234-sp</strain>
    </source>
</reference>
<gene>
    <name evidence="1" type="ORF">FA95DRAFT_1506711</name>
</gene>
<dbReference type="EMBL" id="MU276796">
    <property type="protein sequence ID" value="KAI0037662.1"/>
    <property type="molecule type" value="Genomic_DNA"/>
</dbReference>
<keyword evidence="2" id="KW-1185">Reference proteome</keyword>